<evidence type="ECO:0000313" key="2">
    <source>
        <dbReference type="EMBL" id="KKN78592.1"/>
    </source>
</evidence>
<dbReference type="AlphaFoldDB" id="A0A0F9TUF3"/>
<feature type="domain" description="RES" evidence="1">
    <location>
        <begin position="29"/>
        <end position="154"/>
    </location>
</feature>
<name>A0A0F9TUF3_9ZZZZ</name>
<dbReference type="SMART" id="SM00953">
    <property type="entry name" value="RES"/>
    <property type="match status" value="1"/>
</dbReference>
<dbReference type="InterPro" id="IPR014914">
    <property type="entry name" value="RES_dom"/>
</dbReference>
<evidence type="ECO:0000259" key="1">
    <source>
        <dbReference type="SMART" id="SM00953"/>
    </source>
</evidence>
<organism evidence="2">
    <name type="scientific">marine sediment metagenome</name>
    <dbReference type="NCBI Taxonomy" id="412755"/>
    <lineage>
        <taxon>unclassified sequences</taxon>
        <taxon>metagenomes</taxon>
        <taxon>ecological metagenomes</taxon>
    </lineage>
</organism>
<comment type="caution">
    <text evidence="2">The sequence shown here is derived from an EMBL/GenBank/DDBJ whole genome shotgun (WGS) entry which is preliminary data.</text>
</comment>
<sequence length="169" mass="18697">MTDITAVRIIQNQLASKTEVINGIKVPAAFTGEGSRKFGGRWNSIGTPIVYTAGTQSLAILEVVVHVESERLLEHYSLFEVSFDQSLVLELSLDSLPEDWQSDPAAESTKVIGDQWVKQADSLILQVPSTIVSDTPNYIINPYHPNLNKLNIIGPIPYPIDPRIKQTRS</sequence>
<dbReference type="Pfam" id="PF08808">
    <property type="entry name" value="RES"/>
    <property type="match status" value="1"/>
</dbReference>
<protein>
    <recommendedName>
        <fullName evidence="1">RES domain-containing protein</fullName>
    </recommendedName>
</protein>
<reference evidence="2" key="1">
    <citation type="journal article" date="2015" name="Nature">
        <title>Complex archaea that bridge the gap between prokaryotes and eukaryotes.</title>
        <authorList>
            <person name="Spang A."/>
            <person name="Saw J.H."/>
            <person name="Jorgensen S.L."/>
            <person name="Zaremba-Niedzwiedzka K."/>
            <person name="Martijn J."/>
            <person name="Lind A.E."/>
            <person name="van Eijk R."/>
            <person name="Schleper C."/>
            <person name="Guy L."/>
            <person name="Ettema T.J."/>
        </authorList>
    </citation>
    <scope>NUCLEOTIDE SEQUENCE</scope>
</reference>
<dbReference type="EMBL" id="LAZR01000260">
    <property type="protein sequence ID" value="KKN78592.1"/>
    <property type="molecule type" value="Genomic_DNA"/>
</dbReference>
<proteinExistence type="predicted"/>
<gene>
    <name evidence="2" type="ORF">LCGC14_0348840</name>
</gene>
<accession>A0A0F9TUF3</accession>